<dbReference type="Pfam" id="PF13692">
    <property type="entry name" value="Glyco_trans_1_4"/>
    <property type="match status" value="1"/>
</dbReference>
<gene>
    <name evidence="2" type="ORF">GRI62_06445</name>
</gene>
<sequence>MKRVSYVFPTSHRFRIPFHEALRTKLAAKGVEYRVIYSPPSKANILKNDVADIPWGRCVPITKAFGSRLQWQQALVHTAKDDLVIVQQESSLALNYVFQICRQAKIPSPKIAFFGHGRNFQARKPDSLAERWKRFWATKVDWWFAYTDETRRHIESLGFPPERITVFNNAVDSSQVRADYASIMPERLAERREELGLKGDNICIFVGGIYADKRIAFLVQAARAIRAQVPGFELVVAGGGPESPLLAELTRDLSWIKVVGPRFGADKVELMALARLFLMPGLVGLAVVDAGAANLPTVTTAFPWHSPEIAYIEDSKSGVIVPDWEDAQAYADAVVALLRDPVRLSAMRAEASRMAESLTIEAMAERFAEGVLKALAA</sequence>
<name>A0A844ZZC1_9SPHN</name>
<dbReference type="PANTHER" id="PTHR12526">
    <property type="entry name" value="GLYCOSYLTRANSFERASE"/>
    <property type="match status" value="1"/>
</dbReference>
<evidence type="ECO:0000313" key="2">
    <source>
        <dbReference type="EMBL" id="MXO93245.1"/>
    </source>
</evidence>
<dbReference type="AlphaFoldDB" id="A0A844ZZC1"/>
<feature type="domain" description="Glycosyltransferase subfamily 4-like N-terminal" evidence="1">
    <location>
        <begin position="22"/>
        <end position="174"/>
    </location>
</feature>
<dbReference type="InterPro" id="IPR028098">
    <property type="entry name" value="Glyco_trans_4-like_N"/>
</dbReference>
<keyword evidence="3" id="KW-1185">Reference proteome</keyword>
<dbReference type="OrthoDB" id="9790710at2"/>
<dbReference type="EMBL" id="WTYH01000001">
    <property type="protein sequence ID" value="MXO93245.1"/>
    <property type="molecule type" value="Genomic_DNA"/>
</dbReference>
<protein>
    <submittedName>
        <fullName evidence="2">Glycosyltransferase</fullName>
    </submittedName>
</protein>
<dbReference type="Pfam" id="PF13439">
    <property type="entry name" value="Glyco_transf_4"/>
    <property type="match status" value="1"/>
</dbReference>
<proteinExistence type="predicted"/>
<reference evidence="2 3" key="1">
    <citation type="submission" date="2019-12" db="EMBL/GenBank/DDBJ databases">
        <title>Genomic-based taxomic classification of the family Erythrobacteraceae.</title>
        <authorList>
            <person name="Xu L."/>
        </authorList>
    </citation>
    <scope>NUCLEOTIDE SEQUENCE [LARGE SCALE GENOMIC DNA]</scope>
    <source>
        <strain evidence="2 3">RC4-10-4</strain>
    </source>
</reference>
<dbReference type="RefSeq" id="WP_131452536.1">
    <property type="nucleotide sequence ID" value="NZ_BMJK01000001.1"/>
</dbReference>
<accession>A0A844ZZC1</accession>
<organism evidence="2 3">
    <name type="scientific">Aurantiacibacter arachoides</name>
    <dbReference type="NCBI Taxonomy" id="1850444"/>
    <lineage>
        <taxon>Bacteria</taxon>
        <taxon>Pseudomonadati</taxon>
        <taxon>Pseudomonadota</taxon>
        <taxon>Alphaproteobacteria</taxon>
        <taxon>Sphingomonadales</taxon>
        <taxon>Erythrobacteraceae</taxon>
        <taxon>Aurantiacibacter</taxon>
    </lineage>
</organism>
<dbReference type="CDD" id="cd03801">
    <property type="entry name" value="GT4_PimA-like"/>
    <property type="match status" value="1"/>
</dbReference>
<dbReference type="Proteomes" id="UP000460626">
    <property type="component" value="Unassembled WGS sequence"/>
</dbReference>
<dbReference type="PANTHER" id="PTHR12526:SF637">
    <property type="entry name" value="GLYCOSYLTRANSFERASE EPSF-RELATED"/>
    <property type="match status" value="1"/>
</dbReference>
<comment type="caution">
    <text evidence="2">The sequence shown here is derived from an EMBL/GenBank/DDBJ whole genome shotgun (WGS) entry which is preliminary data.</text>
</comment>
<evidence type="ECO:0000259" key="1">
    <source>
        <dbReference type="Pfam" id="PF13439"/>
    </source>
</evidence>
<dbReference type="SUPFAM" id="SSF53756">
    <property type="entry name" value="UDP-Glycosyltransferase/glycogen phosphorylase"/>
    <property type="match status" value="1"/>
</dbReference>
<keyword evidence="2" id="KW-0808">Transferase</keyword>
<dbReference type="GO" id="GO:0016757">
    <property type="term" value="F:glycosyltransferase activity"/>
    <property type="evidence" value="ECO:0007669"/>
    <property type="project" value="UniProtKB-ARBA"/>
</dbReference>
<dbReference type="Gene3D" id="3.40.50.2000">
    <property type="entry name" value="Glycogen Phosphorylase B"/>
    <property type="match status" value="2"/>
</dbReference>
<evidence type="ECO:0000313" key="3">
    <source>
        <dbReference type="Proteomes" id="UP000460626"/>
    </source>
</evidence>